<protein>
    <submittedName>
        <fullName evidence="1">Uncharacterized protein</fullName>
    </submittedName>
</protein>
<organism evidence="1 2">
    <name type="scientific">Mycetohabitans rhizoxinica (strain DSM 19002 / CIP 109453 / HKI 454)</name>
    <name type="common">Paraburkholderia rhizoxinica</name>
    <dbReference type="NCBI Taxonomy" id="882378"/>
    <lineage>
        <taxon>Bacteria</taxon>
        <taxon>Pseudomonadati</taxon>
        <taxon>Pseudomonadota</taxon>
        <taxon>Betaproteobacteria</taxon>
        <taxon>Burkholderiales</taxon>
        <taxon>Burkholderiaceae</taxon>
        <taxon>Mycetohabitans</taxon>
    </lineage>
</organism>
<dbReference type="SUPFAM" id="SSF47413">
    <property type="entry name" value="lambda repressor-like DNA-binding domains"/>
    <property type="match status" value="1"/>
</dbReference>
<gene>
    <name evidence="1" type="ordered locus">RBRH_04007</name>
</gene>
<reference evidence="1 2" key="1">
    <citation type="journal article" date="2011" name="J. Bacteriol.">
        <title>Complete genome sequence of Burkholderia rhizoxinica, an endosymbiont of Rhizopus microsporus.</title>
        <authorList>
            <person name="Lackner G."/>
            <person name="Moebius N."/>
            <person name="Partida-Martinez L."/>
            <person name="Hertweck C."/>
        </authorList>
    </citation>
    <scope>NUCLEOTIDE SEQUENCE [LARGE SCALE GENOMIC DNA]</scope>
    <source>
        <strain evidence="2">DSM 19002 / CIP 109453 / HKI 454</strain>
    </source>
</reference>
<proteinExistence type="predicted"/>
<accession>E5APA1</accession>
<sequence>MLSQRYAICAMKTIAEIRRSNLLLAIERMNGSQTQLAEAAGVSPAYLSQVKTAQPNSKTGRQRSMGDDIARRIEKAIGEAEGWMDQSHDDDFVNPQVAEANQPLVFGSARERRARLLAETLLNISGGMRDTIERLIEIDQVGGAQREMVIAGVNYILRSQRGAPSVGQSKKKTK</sequence>
<dbReference type="AlphaFoldDB" id="E5APA1"/>
<dbReference type="InterPro" id="IPR001387">
    <property type="entry name" value="Cro/C1-type_HTH"/>
</dbReference>
<dbReference type="Gene3D" id="1.10.260.40">
    <property type="entry name" value="lambda repressor-like DNA-binding domains"/>
    <property type="match status" value="1"/>
</dbReference>
<dbReference type="GO" id="GO:0003677">
    <property type="term" value="F:DNA binding"/>
    <property type="evidence" value="ECO:0007669"/>
    <property type="project" value="InterPro"/>
</dbReference>
<dbReference type="Proteomes" id="UP000007437">
    <property type="component" value="Chromosome"/>
</dbReference>
<dbReference type="eggNOG" id="ENOG5033C90">
    <property type="taxonomic scope" value="Bacteria"/>
</dbReference>
<dbReference type="CDD" id="cd00093">
    <property type="entry name" value="HTH_XRE"/>
    <property type="match status" value="1"/>
</dbReference>
<dbReference type="HOGENOM" id="CLU_1537221_0_0_4"/>
<dbReference type="KEGG" id="brh:RBRH_04007"/>
<dbReference type="InterPro" id="IPR010982">
    <property type="entry name" value="Lambda_DNA-bd_dom_sf"/>
</dbReference>
<name>E5APA1_MYCRK</name>
<dbReference type="EMBL" id="FR687359">
    <property type="protein sequence ID" value="CBW74433.1"/>
    <property type="molecule type" value="Genomic_DNA"/>
</dbReference>
<evidence type="ECO:0000313" key="1">
    <source>
        <dbReference type="EMBL" id="CBW74433.1"/>
    </source>
</evidence>
<evidence type="ECO:0000313" key="2">
    <source>
        <dbReference type="Proteomes" id="UP000007437"/>
    </source>
</evidence>